<feature type="domain" description="DENND3-like TPR repeats" evidence="1">
    <location>
        <begin position="2"/>
        <end position="101"/>
    </location>
</feature>
<dbReference type="STRING" id="62062.ENSHHUP00000027712"/>
<dbReference type="InterPro" id="IPR051696">
    <property type="entry name" value="DENN_Domain_GEFs"/>
</dbReference>
<reference evidence="3" key="1">
    <citation type="submission" date="2018-06" db="EMBL/GenBank/DDBJ databases">
        <title>Genome assembly of Danube salmon.</title>
        <authorList>
            <person name="Macqueen D.J."/>
            <person name="Gundappa M.K."/>
        </authorList>
    </citation>
    <scope>NUCLEOTIDE SEQUENCE [LARGE SCALE GENOMIC DNA]</scope>
</reference>
<proteinExistence type="predicted"/>
<reference evidence="2" key="2">
    <citation type="submission" date="2025-08" db="UniProtKB">
        <authorList>
            <consortium name="Ensembl"/>
        </authorList>
    </citation>
    <scope>IDENTIFICATION</scope>
</reference>
<protein>
    <recommendedName>
        <fullName evidence="1">DENND3-like TPR repeats domain-containing protein</fullName>
    </recommendedName>
</protein>
<reference evidence="2" key="3">
    <citation type="submission" date="2025-09" db="UniProtKB">
        <authorList>
            <consortium name="Ensembl"/>
        </authorList>
    </citation>
    <scope>IDENTIFICATION</scope>
</reference>
<sequence>MVHHYVQNYYGELIILLGKAIFCVPPENSTLLARYFYLRGFMNTLCSKRLDALSDFQNLYKTDMEIFPTDLVKALVDSLQKDERSQADQRPELKRLIFKVKTDNEMVLVQADDHVKKFHLPKTHMLQEDFVKRIQESGIVKDVATIHRLFEALTVGQQKQIDPEVFRVFYTFWKETEVEAQDVHLPAEVIEHLDNNECVYKLSCSVKTNQGVGKIAMTQKRLFLLTDGRPGFIEITKFRDIKEVKISFAPFLLLRIPSLKIKCSLRKEVFEANLKSACDLWNLMVREMWAGRTMADDHKVGYTPDLKDWCCIQ</sequence>
<evidence type="ECO:0000313" key="3">
    <source>
        <dbReference type="Proteomes" id="UP000314982"/>
    </source>
</evidence>
<accession>A0A4W5LP78</accession>
<name>A0A4W5LP78_9TELE</name>
<dbReference type="GO" id="GO:0032483">
    <property type="term" value="P:regulation of Rab protein signal transduction"/>
    <property type="evidence" value="ECO:0007669"/>
    <property type="project" value="TreeGrafter"/>
</dbReference>
<dbReference type="Proteomes" id="UP000314982">
    <property type="component" value="Unassembled WGS sequence"/>
</dbReference>
<dbReference type="GeneTree" id="ENSGT00940000155784"/>
<dbReference type="PANTHER" id="PTHR12296:SF21">
    <property type="entry name" value="DENN DOMAIN-CONTAINING PROTEIN 3"/>
    <property type="match status" value="1"/>
</dbReference>
<dbReference type="GO" id="GO:0005085">
    <property type="term" value="F:guanyl-nucleotide exchange factor activity"/>
    <property type="evidence" value="ECO:0007669"/>
    <property type="project" value="UniProtKB-ARBA"/>
</dbReference>
<dbReference type="Pfam" id="PF25570">
    <property type="entry name" value="TPR_DENND3"/>
    <property type="match status" value="1"/>
</dbReference>
<dbReference type="PANTHER" id="PTHR12296">
    <property type="entry name" value="DENN DOMAIN-CONTAINING PROTEIN 4"/>
    <property type="match status" value="1"/>
</dbReference>
<evidence type="ECO:0000259" key="1">
    <source>
        <dbReference type="Pfam" id="PF25570"/>
    </source>
</evidence>
<dbReference type="InterPro" id="IPR057977">
    <property type="entry name" value="TPR_DENND3"/>
</dbReference>
<keyword evidence="3" id="KW-1185">Reference proteome</keyword>
<dbReference type="Ensembl" id="ENSHHUT00000028820.1">
    <property type="protein sequence ID" value="ENSHHUP00000027712.1"/>
    <property type="gene ID" value="ENSHHUG00000017601.1"/>
</dbReference>
<evidence type="ECO:0000313" key="2">
    <source>
        <dbReference type="Ensembl" id="ENSHHUP00000027712.1"/>
    </source>
</evidence>
<organism evidence="2 3">
    <name type="scientific">Hucho hucho</name>
    <name type="common">huchen</name>
    <dbReference type="NCBI Taxonomy" id="62062"/>
    <lineage>
        <taxon>Eukaryota</taxon>
        <taxon>Metazoa</taxon>
        <taxon>Chordata</taxon>
        <taxon>Craniata</taxon>
        <taxon>Vertebrata</taxon>
        <taxon>Euteleostomi</taxon>
        <taxon>Actinopterygii</taxon>
        <taxon>Neopterygii</taxon>
        <taxon>Teleostei</taxon>
        <taxon>Protacanthopterygii</taxon>
        <taxon>Salmoniformes</taxon>
        <taxon>Salmonidae</taxon>
        <taxon>Salmoninae</taxon>
        <taxon>Hucho</taxon>
    </lineage>
</organism>
<dbReference type="AlphaFoldDB" id="A0A4W5LP78"/>
<dbReference type="GO" id="GO:0031410">
    <property type="term" value="C:cytoplasmic vesicle"/>
    <property type="evidence" value="ECO:0007669"/>
    <property type="project" value="TreeGrafter"/>
</dbReference>